<dbReference type="OrthoDB" id="3268450at2759"/>
<dbReference type="HOGENOM" id="CLU_1482551_0_0_1"/>
<evidence type="ECO:0000313" key="2">
    <source>
        <dbReference type="EMBL" id="KIM81246.1"/>
    </source>
</evidence>
<gene>
    <name evidence="2" type="ORF">PILCRDRAFT_505831</name>
</gene>
<dbReference type="AlphaFoldDB" id="A0A0C3FPZ0"/>
<keyword evidence="3" id="KW-1185">Reference proteome</keyword>
<accession>A0A0C3FPZ0</accession>
<keyword evidence="1" id="KW-1133">Transmembrane helix</keyword>
<evidence type="ECO:0000313" key="3">
    <source>
        <dbReference type="Proteomes" id="UP000054166"/>
    </source>
</evidence>
<feature type="transmembrane region" description="Helical" evidence="1">
    <location>
        <begin position="79"/>
        <end position="97"/>
    </location>
</feature>
<reference evidence="2 3" key="1">
    <citation type="submission" date="2014-04" db="EMBL/GenBank/DDBJ databases">
        <authorList>
            <consortium name="DOE Joint Genome Institute"/>
            <person name="Kuo A."/>
            <person name="Tarkka M."/>
            <person name="Buscot F."/>
            <person name="Kohler A."/>
            <person name="Nagy L.G."/>
            <person name="Floudas D."/>
            <person name="Copeland A."/>
            <person name="Barry K.W."/>
            <person name="Cichocki N."/>
            <person name="Veneault-Fourrey C."/>
            <person name="LaButti K."/>
            <person name="Lindquist E.A."/>
            <person name="Lipzen A."/>
            <person name="Lundell T."/>
            <person name="Morin E."/>
            <person name="Murat C."/>
            <person name="Sun H."/>
            <person name="Tunlid A."/>
            <person name="Henrissat B."/>
            <person name="Grigoriev I.V."/>
            <person name="Hibbett D.S."/>
            <person name="Martin F."/>
            <person name="Nordberg H.P."/>
            <person name="Cantor M.N."/>
            <person name="Hua S.X."/>
        </authorList>
    </citation>
    <scope>NUCLEOTIDE SEQUENCE [LARGE SCALE GENOMIC DNA]</scope>
    <source>
        <strain evidence="2 3">F 1598</strain>
    </source>
</reference>
<feature type="transmembrane region" description="Helical" evidence="1">
    <location>
        <begin position="161"/>
        <end position="181"/>
    </location>
</feature>
<feature type="transmembrane region" description="Helical" evidence="1">
    <location>
        <begin position="125"/>
        <end position="149"/>
    </location>
</feature>
<sequence length="182" mass="19610">MDNGEGYLEMNSGRVPLHVEESAGEERQPLTGEHSSAPTSLLLVKVTGYRLLNILVITTVVAWKAVLSYRGQLVAPTTLDWISGGILALGLWWLGLYESVEPPVLPWLFSRDYSHSIVVGARDGIFGVLVGASHSAGWGTAVSFIASAIQEWHTDKGLGTVVIRAASTLLYMGFMAGVSRIK</sequence>
<organism evidence="2 3">
    <name type="scientific">Piloderma croceum (strain F 1598)</name>
    <dbReference type="NCBI Taxonomy" id="765440"/>
    <lineage>
        <taxon>Eukaryota</taxon>
        <taxon>Fungi</taxon>
        <taxon>Dikarya</taxon>
        <taxon>Basidiomycota</taxon>
        <taxon>Agaricomycotina</taxon>
        <taxon>Agaricomycetes</taxon>
        <taxon>Agaricomycetidae</taxon>
        <taxon>Atheliales</taxon>
        <taxon>Atheliaceae</taxon>
        <taxon>Piloderma</taxon>
    </lineage>
</organism>
<dbReference type="EMBL" id="KN833000">
    <property type="protein sequence ID" value="KIM81246.1"/>
    <property type="molecule type" value="Genomic_DNA"/>
</dbReference>
<keyword evidence="1" id="KW-0472">Membrane</keyword>
<dbReference type="InParanoid" id="A0A0C3FPZ0"/>
<proteinExistence type="predicted"/>
<dbReference type="Proteomes" id="UP000054166">
    <property type="component" value="Unassembled WGS sequence"/>
</dbReference>
<evidence type="ECO:0000256" key="1">
    <source>
        <dbReference type="SAM" id="Phobius"/>
    </source>
</evidence>
<keyword evidence="1" id="KW-0812">Transmembrane</keyword>
<name>A0A0C3FPZ0_PILCF</name>
<protein>
    <submittedName>
        <fullName evidence="2">Uncharacterized protein</fullName>
    </submittedName>
</protein>
<feature type="transmembrane region" description="Helical" evidence="1">
    <location>
        <begin position="48"/>
        <end position="67"/>
    </location>
</feature>
<reference evidence="3" key="2">
    <citation type="submission" date="2015-01" db="EMBL/GenBank/DDBJ databases">
        <title>Evolutionary Origins and Diversification of the Mycorrhizal Mutualists.</title>
        <authorList>
            <consortium name="DOE Joint Genome Institute"/>
            <consortium name="Mycorrhizal Genomics Consortium"/>
            <person name="Kohler A."/>
            <person name="Kuo A."/>
            <person name="Nagy L.G."/>
            <person name="Floudas D."/>
            <person name="Copeland A."/>
            <person name="Barry K.W."/>
            <person name="Cichocki N."/>
            <person name="Veneault-Fourrey C."/>
            <person name="LaButti K."/>
            <person name="Lindquist E.A."/>
            <person name="Lipzen A."/>
            <person name="Lundell T."/>
            <person name="Morin E."/>
            <person name="Murat C."/>
            <person name="Riley R."/>
            <person name="Ohm R."/>
            <person name="Sun H."/>
            <person name="Tunlid A."/>
            <person name="Henrissat B."/>
            <person name="Grigoriev I.V."/>
            <person name="Hibbett D.S."/>
            <person name="Martin F."/>
        </authorList>
    </citation>
    <scope>NUCLEOTIDE SEQUENCE [LARGE SCALE GENOMIC DNA]</scope>
    <source>
        <strain evidence="3">F 1598</strain>
    </source>
</reference>